<reference evidence="1 2" key="1">
    <citation type="submission" date="2017-09" db="EMBL/GenBank/DDBJ databases">
        <title>Depth-based differentiation of microbial function through sediment-hosted aquifers and enrichment of novel symbionts in the deep terrestrial subsurface.</title>
        <authorList>
            <person name="Probst A.J."/>
            <person name="Ladd B."/>
            <person name="Jarett J.K."/>
            <person name="Geller-Mcgrath D.E."/>
            <person name="Sieber C.M."/>
            <person name="Emerson J.B."/>
            <person name="Anantharaman K."/>
            <person name="Thomas B.C."/>
            <person name="Malmstrom R."/>
            <person name="Stieglmeier M."/>
            <person name="Klingl A."/>
            <person name="Woyke T."/>
            <person name="Ryan C.M."/>
            <person name="Banfield J.F."/>
        </authorList>
    </citation>
    <scope>NUCLEOTIDE SEQUENCE [LARGE SCALE GENOMIC DNA]</scope>
    <source>
        <strain evidence="1">CG10_big_fil_rev_8_21_14_0_10_42_12</strain>
    </source>
</reference>
<gene>
    <name evidence="1" type="ORF">COV34_01760</name>
</gene>
<organism evidence="1 2">
    <name type="scientific">Candidatus Zambryskibacteria bacterium CG10_big_fil_rev_8_21_14_0_10_42_12</name>
    <dbReference type="NCBI Taxonomy" id="1975115"/>
    <lineage>
        <taxon>Bacteria</taxon>
        <taxon>Candidatus Zambryskiibacteriota</taxon>
    </lineage>
</organism>
<comment type="caution">
    <text evidence="1">The sequence shown here is derived from an EMBL/GenBank/DDBJ whole genome shotgun (WGS) entry which is preliminary data.</text>
</comment>
<evidence type="ECO:0000313" key="2">
    <source>
        <dbReference type="Proteomes" id="UP000231333"/>
    </source>
</evidence>
<proteinExistence type="predicted"/>
<dbReference type="EMBL" id="PCXL01000011">
    <property type="protein sequence ID" value="PIR38313.1"/>
    <property type="molecule type" value="Genomic_DNA"/>
</dbReference>
<sequence>MDPNIKLNRARKRLDELQIWIDKYFSVTPYKVSVRTNSENRSEYYLCDVVPVPVDITLLACEVIQNLRSSLDHLVYKAFKTDPANNKKDGSRICFPINDSKEGYDLEKNKKIVGVPQAIRDKIDVYKPYKEGNIILWQLHKLNNIDKHRLPVTVGSRNGGVDIMPSILQTMGAITNLKKFDELQKNTGPLYLVPSDNSPVKKGDILFVDLPGKSPIQMDFQFFITFYEPGIIMGSEIKITLESMYSEVSKIVREVNELFVV</sequence>
<accession>A0A2H0QVL2</accession>
<dbReference type="AlphaFoldDB" id="A0A2H0QVL2"/>
<protein>
    <submittedName>
        <fullName evidence="1">Uncharacterized protein</fullName>
    </submittedName>
</protein>
<name>A0A2H0QVL2_9BACT</name>
<evidence type="ECO:0000313" key="1">
    <source>
        <dbReference type="EMBL" id="PIR38313.1"/>
    </source>
</evidence>
<dbReference type="Proteomes" id="UP000231333">
    <property type="component" value="Unassembled WGS sequence"/>
</dbReference>